<protein>
    <recommendedName>
        <fullName evidence="1">Integrase zinc-binding domain-containing protein</fullName>
    </recommendedName>
</protein>
<evidence type="ECO:0000313" key="3">
    <source>
        <dbReference type="Proteomes" id="UP000027265"/>
    </source>
</evidence>
<name>A0A067PEK4_9AGAM</name>
<reference evidence="3" key="1">
    <citation type="journal article" date="2014" name="Proc. Natl. Acad. Sci. U.S.A.">
        <title>Extensive sampling of basidiomycete genomes demonstrates inadequacy of the white-rot/brown-rot paradigm for wood decay fungi.</title>
        <authorList>
            <person name="Riley R."/>
            <person name="Salamov A.A."/>
            <person name="Brown D.W."/>
            <person name="Nagy L.G."/>
            <person name="Floudas D."/>
            <person name="Held B.W."/>
            <person name="Levasseur A."/>
            <person name="Lombard V."/>
            <person name="Morin E."/>
            <person name="Otillar R."/>
            <person name="Lindquist E.A."/>
            <person name="Sun H."/>
            <person name="LaButti K.M."/>
            <person name="Schmutz J."/>
            <person name="Jabbour D."/>
            <person name="Luo H."/>
            <person name="Baker S.E."/>
            <person name="Pisabarro A.G."/>
            <person name="Walton J.D."/>
            <person name="Blanchette R.A."/>
            <person name="Henrissat B."/>
            <person name="Martin F."/>
            <person name="Cullen D."/>
            <person name="Hibbett D.S."/>
            <person name="Grigoriev I.V."/>
        </authorList>
    </citation>
    <scope>NUCLEOTIDE SEQUENCE [LARGE SCALE GENOMIC DNA]</scope>
    <source>
        <strain evidence="3">MUCL 33604</strain>
    </source>
</reference>
<feature type="non-terminal residue" evidence="2">
    <location>
        <position position="1"/>
    </location>
</feature>
<sequence>IKRFLETQRMPLFLDICARRRFIQRVKQFFVQDQALFKRINGRRPVLVILNPVKCQEVLTEAHEGSGHRRVFGVFHLIQEHFFWPHMYQDVKQHVGSCHECQI</sequence>
<dbReference type="OrthoDB" id="446925at2759"/>
<dbReference type="PANTHER" id="PTHR37984">
    <property type="entry name" value="PROTEIN CBG26694"/>
    <property type="match status" value="1"/>
</dbReference>
<keyword evidence="3" id="KW-1185">Reference proteome</keyword>
<dbReference type="FunFam" id="1.10.340.70:FF:000001">
    <property type="entry name" value="Retrovirus-related Pol polyprotein from transposon gypsy-like Protein"/>
    <property type="match status" value="1"/>
</dbReference>
<dbReference type="InterPro" id="IPR041588">
    <property type="entry name" value="Integrase_H2C2"/>
</dbReference>
<dbReference type="AlphaFoldDB" id="A0A067PEK4"/>
<dbReference type="Pfam" id="PF17921">
    <property type="entry name" value="Integrase_H2C2"/>
    <property type="match status" value="1"/>
</dbReference>
<gene>
    <name evidence="2" type="ORF">JAAARDRAFT_88881</name>
</gene>
<dbReference type="Gene3D" id="1.10.340.70">
    <property type="match status" value="1"/>
</dbReference>
<proteinExistence type="predicted"/>
<dbReference type="EMBL" id="KL197786">
    <property type="protein sequence ID" value="KDQ49417.1"/>
    <property type="molecule type" value="Genomic_DNA"/>
</dbReference>
<organism evidence="2 3">
    <name type="scientific">Jaapia argillacea MUCL 33604</name>
    <dbReference type="NCBI Taxonomy" id="933084"/>
    <lineage>
        <taxon>Eukaryota</taxon>
        <taxon>Fungi</taxon>
        <taxon>Dikarya</taxon>
        <taxon>Basidiomycota</taxon>
        <taxon>Agaricomycotina</taxon>
        <taxon>Agaricomycetes</taxon>
        <taxon>Agaricomycetidae</taxon>
        <taxon>Jaapiales</taxon>
        <taxon>Jaapiaceae</taxon>
        <taxon>Jaapia</taxon>
    </lineage>
</organism>
<dbReference type="STRING" id="933084.A0A067PEK4"/>
<evidence type="ECO:0000259" key="1">
    <source>
        <dbReference type="Pfam" id="PF17921"/>
    </source>
</evidence>
<feature type="non-terminal residue" evidence="2">
    <location>
        <position position="103"/>
    </location>
</feature>
<dbReference type="PANTHER" id="PTHR37984:SF5">
    <property type="entry name" value="PROTEIN NYNRIN-LIKE"/>
    <property type="match status" value="1"/>
</dbReference>
<dbReference type="InterPro" id="IPR050951">
    <property type="entry name" value="Retrovirus_Pol_polyprotein"/>
</dbReference>
<feature type="domain" description="Integrase zinc-binding" evidence="1">
    <location>
        <begin position="54"/>
        <end position="102"/>
    </location>
</feature>
<accession>A0A067PEK4</accession>
<dbReference type="InParanoid" id="A0A067PEK4"/>
<dbReference type="HOGENOM" id="CLU_178975_0_0_1"/>
<dbReference type="Proteomes" id="UP000027265">
    <property type="component" value="Unassembled WGS sequence"/>
</dbReference>
<evidence type="ECO:0000313" key="2">
    <source>
        <dbReference type="EMBL" id="KDQ49417.1"/>
    </source>
</evidence>